<dbReference type="Pfam" id="PF22562">
    <property type="entry name" value="UBA_7"/>
    <property type="match status" value="1"/>
</dbReference>
<feature type="region of interest" description="Disordered" evidence="1">
    <location>
        <begin position="170"/>
        <end position="190"/>
    </location>
</feature>
<name>A0A4P9VZ16_9FUNG</name>
<dbReference type="PROSITE" id="PS50030">
    <property type="entry name" value="UBA"/>
    <property type="match status" value="1"/>
</dbReference>
<feature type="compositionally biased region" description="Polar residues" evidence="1">
    <location>
        <begin position="102"/>
        <end position="111"/>
    </location>
</feature>
<feature type="compositionally biased region" description="Basic and acidic residues" evidence="1">
    <location>
        <begin position="170"/>
        <end position="181"/>
    </location>
</feature>
<evidence type="ECO:0000259" key="2">
    <source>
        <dbReference type="PROSITE" id="PS50030"/>
    </source>
</evidence>
<evidence type="ECO:0000256" key="1">
    <source>
        <dbReference type="SAM" id="MobiDB-lite"/>
    </source>
</evidence>
<reference evidence="4" key="1">
    <citation type="journal article" date="2018" name="Nat. Microbiol.">
        <title>Leveraging single-cell genomics to expand the fungal tree of life.</title>
        <authorList>
            <person name="Ahrendt S.R."/>
            <person name="Quandt C.A."/>
            <person name="Ciobanu D."/>
            <person name="Clum A."/>
            <person name="Salamov A."/>
            <person name="Andreopoulos B."/>
            <person name="Cheng J.F."/>
            <person name="Woyke T."/>
            <person name="Pelin A."/>
            <person name="Henrissat B."/>
            <person name="Reynolds N.K."/>
            <person name="Benny G.L."/>
            <person name="Smith M.E."/>
            <person name="James T.Y."/>
            <person name="Grigoriev I.V."/>
        </authorList>
    </citation>
    <scope>NUCLEOTIDE SEQUENCE [LARGE SCALE GENOMIC DNA]</scope>
</reference>
<feature type="region of interest" description="Disordered" evidence="1">
    <location>
        <begin position="62"/>
        <end position="111"/>
    </location>
</feature>
<dbReference type="Gene3D" id="1.10.8.10">
    <property type="entry name" value="DNA helicase RuvA subunit, C-terminal domain"/>
    <property type="match status" value="1"/>
</dbReference>
<keyword evidence="4" id="KW-1185">Reference proteome</keyword>
<accession>A0A4P9VZ16</accession>
<evidence type="ECO:0000313" key="3">
    <source>
        <dbReference type="EMBL" id="RKO85049.1"/>
    </source>
</evidence>
<feature type="compositionally biased region" description="Low complexity" evidence="1">
    <location>
        <begin position="85"/>
        <end position="100"/>
    </location>
</feature>
<dbReference type="AlphaFoldDB" id="A0A4P9VZ16"/>
<dbReference type="InterPro" id="IPR015940">
    <property type="entry name" value="UBA"/>
</dbReference>
<feature type="domain" description="UBA" evidence="2">
    <location>
        <begin position="17"/>
        <end position="57"/>
    </location>
</feature>
<dbReference type="EMBL" id="KZ999459">
    <property type="protein sequence ID" value="RKO85049.1"/>
    <property type="molecule type" value="Genomic_DNA"/>
</dbReference>
<protein>
    <recommendedName>
        <fullName evidence="2">UBA domain-containing protein</fullName>
    </recommendedName>
</protein>
<dbReference type="InterPro" id="IPR009060">
    <property type="entry name" value="UBA-like_sf"/>
</dbReference>
<dbReference type="SUPFAM" id="SSF46934">
    <property type="entry name" value="UBA-like"/>
    <property type="match status" value="1"/>
</dbReference>
<proteinExistence type="predicted"/>
<sequence length="241" mass="25963">MLHDDPSPPPDSAAAAPAPDKILAQLLGMGFDLLPAQSAIAAGYATVDAAAEWICDNKDTFNSEPASRNPPLVLSHPATFPPSSPAAAAPSPVATPARPSHPTASTNVSRSAQFVPRKNHICVARIRNAPRRSFFISINPQPHAVTSRYKESRDDHVKKAKRVLEQIKEDRERSKDRRRMADTPAVDATTPVSVPTPVIPVLATTPEATVQFSFLLLLGALSVWSYGEARLPKRVALKGYL</sequence>
<dbReference type="Proteomes" id="UP000269721">
    <property type="component" value="Unassembled WGS sequence"/>
</dbReference>
<organism evidence="3 4">
    <name type="scientific">Blyttiomyces helicus</name>
    <dbReference type="NCBI Taxonomy" id="388810"/>
    <lineage>
        <taxon>Eukaryota</taxon>
        <taxon>Fungi</taxon>
        <taxon>Fungi incertae sedis</taxon>
        <taxon>Chytridiomycota</taxon>
        <taxon>Chytridiomycota incertae sedis</taxon>
        <taxon>Chytridiomycetes</taxon>
        <taxon>Chytridiomycetes incertae sedis</taxon>
        <taxon>Blyttiomyces</taxon>
    </lineage>
</organism>
<gene>
    <name evidence="3" type="ORF">BDK51DRAFT_52121</name>
</gene>
<evidence type="ECO:0000313" key="4">
    <source>
        <dbReference type="Proteomes" id="UP000269721"/>
    </source>
</evidence>